<evidence type="ECO:0000256" key="1">
    <source>
        <dbReference type="ARBA" id="ARBA00022729"/>
    </source>
</evidence>
<organism evidence="3">
    <name type="scientific">hydrothermal vent metagenome</name>
    <dbReference type="NCBI Taxonomy" id="652676"/>
    <lineage>
        <taxon>unclassified sequences</taxon>
        <taxon>metagenomes</taxon>
        <taxon>ecological metagenomes</taxon>
    </lineage>
</organism>
<name>A0A160THM1_9ZZZZ</name>
<accession>A0A160THM1</accession>
<evidence type="ECO:0000256" key="2">
    <source>
        <dbReference type="ARBA" id="ARBA00023180"/>
    </source>
</evidence>
<dbReference type="InterPro" id="IPR011042">
    <property type="entry name" value="6-blade_b-propeller_TolB-like"/>
</dbReference>
<dbReference type="AlphaFoldDB" id="A0A160THM1"/>
<dbReference type="Gene3D" id="2.120.10.30">
    <property type="entry name" value="TolB, C-terminal domain"/>
    <property type="match status" value="1"/>
</dbReference>
<gene>
    <name evidence="3" type="ORF">MGWOODY_Smn2472</name>
</gene>
<keyword evidence="1" id="KW-0732">Signal</keyword>
<dbReference type="PANTHER" id="PTHR10680:SF38">
    <property type="entry name" value="BLL1368 PROTEIN"/>
    <property type="match status" value="1"/>
</dbReference>
<dbReference type="EMBL" id="CZQE01000010">
    <property type="protein sequence ID" value="CUS43137.1"/>
    <property type="molecule type" value="Genomic_DNA"/>
</dbReference>
<evidence type="ECO:0000313" key="3">
    <source>
        <dbReference type="EMBL" id="CUS43137.1"/>
    </source>
</evidence>
<sequence>MTRPVQPVTAPRIAPRIAGATLGAILLVTGAFAQTAPPTRGPAANGSPAWFMQGSFPDPGGRTSVDANGVVTVLPRPEGAPFAAGARPAAVQGCSHTTVCQNRNGPKRGDMQRVQWDQKLGYRFTYPIQLPPGIGGVPAVALDSKDNLWVFQRKPAGSAQLMRYSPAGKLTQSIGDDVVGHADKAHGMAIDADDNIWVLDTANATAKKVSPDGRLLQTIGVSGQPGDWDEAKGQRLLWEPVMIAFGSKGDIYIAQGHGNESPNVVDSDNPTNNIGASRVLHLDRNGNYIGQWFGHNVGEGKFVNAHALGIDPTNGDVWVGDREDYRIVVYNSRGQFLRTMQTRNLVCAIQFDRDGNPWMASGQDGQFLKLTRDGKVVGAVGNGMGIGPGQFIEASYWVFDKQNNMWAGDTSVGRVTRIAR</sequence>
<dbReference type="PANTHER" id="PTHR10680">
    <property type="entry name" value="PEPTIDYL-GLYCINE ALPHA-AMIDATING MONOOXYGENASE"/>
    <property type="match status" value="1"/>
</dbReference>
<reference evidence="3" key="1">
    <citation type="submission" date="2015-10" db="EMBL/GenBank/DDBJ databases">
        <authorList>
            <person name="Gilbert D.G."/>
        </authorList>
    </citation>
    <scope>NUCLEOTIDE SEQUENCE</scope>
</reference>
<dbReference type="SUPFAM" id="SSF63829">
    <property type="entry name" value="Calcium-dependent phosphotriesterase"/>
    <property type="match status" value="1"/>
</dbReference>
<proteinExistence type="predicted"/>
<keyword evidence="2" id="KW-0325">Glycoprotein</keyword>
<protein>
    <submittedName>
        <fullName evidence="3">NHL repeat domain protein</fullName>
    </submittedName>
</protein>